<organism evidence="2 3">
    <name type="scientific">Oleispira antarctica</name>
    <dbReference type="NCBI Taxonomy" id="188908"/>
    <lineage>
        <taxon>Bacteria</taxon>
        <taxon>Pseudomonadati</taxon>
        <taxon>Pseudomonadota</taxon>
        <taxon>Gammaproteobacteria</taxon>
        <taxon>Oceanospirillales</taxon>
        <taxon>Oceanospirillaceae</taxon>
        <taxon>Oleispira</taxon>
    </lineage>
</organism>
<protein>
    <recommendedName>
        <fullName evidence="1">SnoaL-like domain-containing protein</fullName>
    </recommendedName>
</protein>
<evidence type="ECO:0000313" key="2">
    <source>
        <dbReference type="EMBL" id="OUS34033.1"/>
    </source>
</evidence>
<feature type="domain" description="SnoaL-like" evidence="1">
    <location>
        <begin position="8"/>
        <end position="101"/>
    </location>
</feature>
<dbReference type="AlphaFoldDB" id="A0A1Y5HEA6"/>
<dbReference type="EMBL" id="MABE01000730">
    <property type="protein sequence ID" value="OUS34033.1"/>
    <property type="molecule type" value="Genomic_DNA"/>
</dbReference>
<comment type="caution">
    <text evidence="2">The sequence shown here is derived from an EMBL/GenBank/DDBJ whole genome shotgun (WGS) entry which is preliminary data.</text>
</comment>
<accession>A0A1Y5HEA6</accession>
<dbReference type="SUPFAM" id="SSF54427">
    <property type="entry name" value="NTF2-like"/>
    <property type="match status" value="1"/>
</dbReference>
<name>A0A1Y5HEA6_OLEAN</name>
<evidence type="ECO:0000259" key="1">
    <source>
        <dbReference type="Pfam" id="PF12680"/>
    </source>
</evidence>
<dbReference type="Pfam" id="PF12680">
    <property type="entry name" value="SnoaL_2"/>
    <property type="match status" value="1"/>
</dbReference>
<dbReference type="Proteomes" id="UP000227088">
    <property type="component" value="Unassembled WGS sequence"/>
</dbReference>
<dbReference type="InterPro" id="IPR032710">
    <property type="entry name" value="NTF2-like_dom_sf"/>
</dbReference>
<reference evidence="3" key="1">
    <citation type="journal article" date="2017" name="Proc. Natl. Acad. Sci. U.S.A.">
        <title>Simulation of Deepwater Horizon oil plume reveals substrate specialization within a complex community of hydrocarbon degraders.</title>
        <authorList>
            <person name="Hu P."/>
            <person name="Dubinsky E.A."/>
            <person name="Probst A.J."/>
            <person name="Wang J."/>
            <person name="Sieber C.M.K."/>
            <person name="Tom L.M."/>
            <person name="Gardinali P."/>
            <person name="Banfield J.F."/>
            <person name="Atlas R.M."/>
            <person name="Andersen G.L."/>
        </authorList>
    </citation>
    <scope>NUCLEOTIDE SEQUENCE [LARGE SCALE GENOMIC DNA]</scope>
</reference>
<proteinExistence type="predicted"/>
<dbReference type="Gene3D" id="3.10.450.50">
    <property type="match status" value="1"/>
</dbReference>
<evidence type="ECO:0000313" key="3">
    <source>
        <dbReference type="Proteomes" id="UP000227088"/>
    </source>
</evidence>
<sequence length="131" mass="15656">MSQANLDKWHQVIANKDMKLLREILHEDVEFHSPTLWQPKIGRDITQYILKMVIDIFQDFEYQRQWVDDNNLALEFSARVDDKKIKGIDLIRWNEEGQIVHFEVMLRPMNGLQVMFDKMTQHLQEAGFLAK</sequence>
<dbReference type="InterPro" id="IPR037401">
    <property type="entry name" value="SnoaL-like"/>
</dbReference>
<gene>
    <name evidence="2" type="ORF">A9R00_12770</name>
</gene>